<dbReference type="Gene3D" id="2.40.50.230">
    <property type="entry name" value="Gp5 N-terminal domain"/>
    <property type="match status" value="1"/>
</dbReference>
<sequence length="249" mass="27013">MLLLWWPNMWMEELQRQIHNNNEAMSNAFPAVIVGISKQYPPIVSVKPLCQRYTDGGENMDDTPIINIPVAMQRSGTTIFYFPIKVGDTGMCIVSDNDAEHFKIGNGSPTRVNSNRMKDQMDSFFYPGIGPAPVMASQAQSMVLPKDFSDVFIVHNVGTGQEANVTVKADGNIELNSQFTVKVNARDISITATNSISLNAQSMSINVANTQWTGQSYVTGEVTVNGIPVSTHHHIGVTPGNGVSGLPAA</sequence>
<reference evidence="2 3" key="1">
    <citation type="journal article" date="2009" name="Genome Biol.">
        <title>Genomic and genetic analyses of diversity and plant interactions of Pseudomonas fluorescens.</title>
        <authorList>
            <person name="Silby M.W."/>
            <person name="Cerdeno-Tarraga A.M."/>
            <person name="Vernikos G.S."/>
            <person name="Giddens S.R."/>
            <person name="Jackson R.W."/>
            <person name="Preston G.M."/>
            <person name="Zhang X.X."/>
            <person name="Moon C.D."/>
            <person name="Gehrig S.M."/>
            <person name="Godfrey S.A."/>
            <person name="Knight C.G."/>
            <person name="Malone J.G."/>
            <person name="Robinson Z."/>
            <person name="Spiers A.J."/>
            <person name="Harris S."/>
            <person name="Challis G.L."/>
            <person name="Yaxley A.M."/>
            <person name="Harris D."/>
            <person name="Seeger K."/>
            <person name="Murphy L."/>
            <person name="Rutter S."/>
            <person name="Squares R."/>
            <person name="Quail M.A."/>
            <person name="Saunders E."/>
            <person name="Mavromatis K."/>
            <person name="Brettin T.S."/>
            <person name="Bentley S.D."/>
            <person name="Hothersall J."/>
            <person name="Stephens E."/>
            <person name="Thomas C.M."/>
            <person name="Parkhill J."/>
            <person name="Levy S.B."/>
            <person name="Rainey P.B."/>
            <person name="Thomson N.R."/>
        </authorList>
    </citation>
    <scope>NUCLEOTIDE SEQUENCE [LARGE SCALE GENOMIC DNA]</scope>
    <source>
        <strain evidence="2 3">Pf0-1</strain>
    </source>
</reference>
<dbReference type="InterPro" id="IPR037026">
    <property type="entry name" value="Vgr_OB-fold_dom_sf"/>
</dbReference>
<gene>
    <name evidence="2" type="ordered locus">Pfl01_3498</name>
</gene>
<feature type="domain" description="Phage protein Gp138 N-terminal" evidence="1">
    <location>
        <begin position="43"/>
        <end position="128"/>
    </location>
</feature>
<protein>
    <submittedName>
        <fullName evidence="2">Putative phage protein</fullName>
    </submittedName>
</protein>
<dbReference type="KEGG" id="pfo:Pfl01_3498"/>
<dbReference type="Pfam" id="PF18352">
    <property type="entry name" value="Gp138_N"/>
    <property type="match status" value="1"/>
</dbReference>
<dbReference type="Proteomes" id="UP000002704">
    <property type="component" value="Chromosome"/>
</dbReference>
<evidence type="ECO:0000313" key="2">
    <source>
        <dbReference type="EMBL" id="ABA75236.1"/>
    </source>
</evidence>
<dbReference type="eggNOG" id="COG4540">
    <property type="taxonomic scope" value="Bacteria"/>
</dbReference>
<dbReference type="InterPro" id="IPR041599">
    <property type="entry name" value="Gp138_N"/>
</dbReference>
<dbReference type="AlphaFoldDB" id="Q3KAG8"/>
<dbReference type="EMBL" id="CP000094">
    <property type="protein sequence ID" value="ABA75236.1"/>
    <property type="molecule type" value="Genomic_DNA"/>
</dbReference>
<dbReference type="HOGENOM" id="CLU_098186_0_0_6"/>
<accession>Q3KAG8</accession>
<organism evidence="2 3">
    <name type="scientific">Pseudomonas fluorescens (strain Pf0-1)</name>
    <dbReference type="NCBI Taxonomy" id="205922"/>
    <lineage>
        <taxon>Bacteria</taxon>
        <taxon>Pseudomonadati</taxon>
        <taxon>Pseudomonadota</taxon>
        <taxon>Gammaproteobacteria</taxon>
        <taxon>Pseudomonadales</taxon>
        <taxon>Pseudomonadaceae</taxon>
        <taxon>Pseudomonas</taxon>
    </lineage>
</organism>
<evidence type="ECO:0000259" key="1">
    <source>
        <dbReference type="Pfam" id="PF18352"/>
    </source>
</evidence>
<name>Q3KAG8_PSEPF</name>
<evidence type="ECO:0000313" key="3">
    <source>
        <dbReference type="Proteomes" id="UP000002704"/>
    </source>
</evidence>
<proteinExistence type="predicted"/>